<keyword evidence="2" id="KW-1185">Reference proteome</keyword>
<evidence type="ECO:0000313" key="1">
    <source>
        <dbReference type="EMBL" id="KAG6750016.1"/>
    </source>
</evidence>
<dbReference type="EMBL" id="JAAWWB010000027">
    <property type="protein sequence ID" value="KAG6750016.1"/>
    <property type="molecule type" value="Genomic_DNA"/>
</dbReference>
<accession>A0A8X7YG29</accession>
<protein>
    <submittedName>
        <fullName evidence="1">Uncharacterized protein</fullName>
    </submittedName>
</protein>
<evidence type="ECO:0000313" key="2">
    <source>
        <dbReference type="Proteomes" id="UP000886885"/>
    </source>
</evidence>
<sequence>MLLGNMTEDMDSDGKECLEMWRKMGLLYKRVEMNTDPLALSASDWKAGHGLLLQCAWRGLRHYRTIFLLKRRGEFARRATLWVKILNANTHRRVFDDSINAGSSNMSLLA</sequence>
<proteinExistence type="predicted"/>
<name>A0A8X7YG29_POPTO</name>
<gene>
    <name evidence="1" type="ORF">POTOM_047094</name>
</gene>
<dbReference type="AlphaFoldDB" id="A0A8X7YG29"/>
<dbReference type="Proteomes" id="UP000886885">
    <property type="component" value="Chromosome 14A"/>
</dbReference>
<organism evidence="1 2">
    <name type="scientific">Populus tomentosa</name>
    <name type="common">Chinese white poplar</name>
    <dbReference type="NCBI Taxonomy" id="118781"/>
    <lineage>
        <taxon>Eukaryota</taxon>
        <taxon>Viridiplantae</taxon>
        <taxon>Streptophyta</taxon>
        <taxon>Embryophyta</taxon>
        <taxon>Tracheophyta</taxon>
        <taxon>Spermatophyta</taxon>
        <taxon>Magnoliopsida</taxon>
        <taxon>eudicotyledons</taxon>
        <taxon>Gunneridae</taxon>
        <taxon>Pentapetalae</taxon>
        <taxon>rosids</taxon>
        <taxon>fabids</taxon>
        <taxon>Malpighiales</taxon>
        <taxon>Salicaceae</taxon>
        <taxon>Saliceae</taxon>
        <taxon>Populus</taxon>
    </lineage>
</organism>
<comment type="caution">
    <text evidence="1">The sequence shown here is derived from an EMBL/GenBank/DDBJ whole genome shotgun (WGS) entry which is preliminary data.</text>
</comment>
<reference evidence="1" key="1">
    <citation type="journal article" date="2020" name="bioRxiv">
        <title>Hybrid origin of Populus tomentosa Carr. identified through genome sequencing and phylogenomic analysis.</title>
        <authorList>
            <person name="An X."/>
            <person name="Gao K."/>
            <person name="Chen Z."/>
            <person name="Li J."/>
            <person name="Yang X."/>
            <person name="Yang X."/>
            <person name="Zhou J."/>
            <person name="Guo T."/>
            <person name="Zhao T."/>
            <person name="Huang S."/>
            <person name="Miao D."/>
            <person name="Khan W.U."/>
            <person name="Rao P."/>
            <person name="Ye M."/>
            <person name="Lei B."/>
            <person name="Liao W."/>
            <person name="Wang J."/>
            <person name="Ji L."/>
            <person name="Li Y."/>
            <person name="Guo B."/>
            <person name="Mustafa N.S."/>
            <person name="Li S."/>
            <person name="Yun Q."/>
            <person name="Keller S.R."/>
            <person name="Mao J."/>
            <person name="Zhang R."/>
            <person name="Strauss S.H."/>
        </authorList>
    </citation>
    <scope>NUCLEOTIDE SEQUENCE</scope>
    <source>
        <strain evidence="1">GM15</strain>
        <tissue evidence="1">Leaf</tissue>
    </source>
</reference>